<reference evidence="4 5" key="1">
    <citation type="submission" date="2021-03" db="EMBL/GenBank/DDBJ databases">
        <title>Sequencing the genomes of 1000 actinobacteria strains.</title>
        <authorList>
            <person name="Klenk H.-P."/>
        </authorList>
    </citation>
    <scope>NUCLEOTIDE SEQUENCE [LARGE SCALE GENOMIC DNA]</scope>
    <source>
        <strain evidence="4 5">DSM 45510</strain>
    </source>
</reference>
<evidence type="ECO:0000313" key="4">
    <source>
        <dbReference type="EMBL" id="MBP2184379.1"/>
    </source>
</evidence>
<dbReference type="InterPro" id="IPR016181">
    <property type="entry name" value="Acyl_CoA_acyltransferase"/>
</dbReference>
<gene>
    <name evidence="4" type="ORF">JOM49_005905</name>
</gene>
<evidence type="ECO:0000256" key="1">
    <source>
        <dbReference type="ARBA" id="ARBA00022679"/>
    </source>
</evidence>
<dbReference type="PANTHER" id="PTHR43877">
    <property type="entry name" value="AMINOALKYLPHOSPHONATE N-ACETYLTRANSFERASE-RELATED-RELATED"/>
    <property type="match status" value="1"/>
</dbReference>
<protein>
    <submittedName>
        <fullName evidence="4">Ribosomal protein S18 acetylase RimI-like enzyme</fullName>
    </submittedName>
</protein>
<feature type="domain" description="N-acetyltransferase" evidence="3">
    <location>
        <begin position="1"/>
        <end position="159"/>
    </location>
</feature>
<name>A0ABS4PY72_9PSEU</name>
<dbReference type="Proteomes" id="UP000741013">
    <property type="component" value="Unassembled WGS sequence"/>
</dbReference>
<sequence>MFVRAALPGELGAVGDLRVEAYEAQGLLTANPDYAATLRALGAAGGDVLVAVDGDRVVGTIMLERWGPDSEVARSADEAEVRALAVAPEAQGRGVGAALLKAVMERAASLGVRHLVLSTQPGMTAAQRLYAAHGFARLPDRDWAPVPGLTLLSFGQLLPAVF</sequence>
<evidence type="ECO:0000256" key="2">
    <source>
        <dbReference type="ARBA" id="ARBA00023315"/>
    </source>
</evidence>
<dbReference type="Pfam" id="PF00583">
    <property type="entry name" value="Acetyltransf_1"/>
    <property type="match status" value="1"/>
</dbReference>
<dbReference type="EMBL" id="JAGGMS010000001">
    <property type="protein sequence ID" value="MBP2184379.1"/>
    <property type="molecule type" value="Genomic_DNA"/>
</dbReference>
<keyword evidence="5" id="KW-1185">Reference proteome</keyword>
<evidence type="ECO:0000259" key="3">
    <source>
        <dbReference type="PROSITE" id="PS51186"/>
    </source>
</evidence>
<keyword evidence="2" id="KW-0012">Acyltransferase</keyword>
<dbReference type="InterPro" id="IPR050832">
    <property type="entry name" value="Bact_Acetyltransf"/>
</dbReference>
<comment type="caution">
    <text evidence="4">The sequence shown here is derived from an EMBL/GenBank/DDBJ whole genome shotgun (WGS) entry which is preliminary data.</text>
</comment>
<dbReference type="PROSITE" id="PS51186">
    <property type="entry name" value="GNAT"/>
    <property type="match status" value="1"/>
</dbReference>
<dbReference type="RefSeq" id="WP_209667401.1">
    <property type="nucleotide sequence ID" value="NZ_JAGGMS010000001.1"/>
</dbReference>
<dbReference type="CDD" id="cd04301">
    <property type="entry name" value="NAT_SF"/>
    <property type="match status" value="1"/>
</dbReference>
<evidence type="ECO:0000313" key="5">
    <source>
        <dbReference type="Proteomes" id="UP000741013"/>
    </source>
</evidence>
<dbReference type="Gene3D" id="3.40.630.30">
    <property type="match status" value="1"/>
</dbReference>
<dbReference type="InterPro" id="IPR000182">
    <property type="entry name" value="GNAT_dom"/>
</dbReference>
<dbReference type="PANTHER" id="PTHR43877:SF2">
    <property type="entry name" value="AMINOALKYLPHOSPHONATE N-ACETYLTRANSFERASE-RELATED"/>
    <property type="match status" value="1"/>
</dbReference>
<dbReference type="SUPFAM" id="SSF55729">
    <property type="entry name" value="Acyl-CoA N-acyltransferases (Nat)"/>
    <property type="match status" value="1"/>
</dbReference>
<accession>A0ABS4PY72</accession>
<proteinExistence type="predicted"/>
<keyword evidence="1" id="KW-0808">Transferase</keyword>
<organism evidence="4 5">
    <name type="scientific">Amycolatopsis magusensis</name>
    <dbReference type="NCBI Taxonomy" id="882444"/>
    <lineage>
        <taxon>Bacteria</taxon>
        <taxon>Bacillati</taxon>
        <taxon>Actinomycetota</taxon>
        <taxon>Actinomycetes</taxon>
        <taxon>Pseudonocardiales</taxon>
        <taxon>Pseudonocardiaceae</taxon>
        <taxon>Amycolatopsis</taxon>
    </lineage>
</organism>